<dbReference type="EMBL" id="JACHHZ010000003">
    <property type="protein sequence ID" value="MBB6093569.1"/>
    <property type="molecule type" value="Genomic_DNA"/>
</dbReference>
<name>A0A841HMJ2_9GAMM</name>
<proteinExistence type="predicted"/>
<sequence length="113" mass="12258">MLVEDDFIVAYDMQTLLEERGAQVLGPASSLAETHAFIQAASPHVAILDVNLNGELVFSAAEQLRARGIPFAFATAYADDDRIFPAAMRDVPRLAKPVLPVVLVGQLRKLVGR</sequence>
<gene>
    <name evidence="3" type="ORF">HNQ60_002450</name>
</gene>
<keyword evidence="4" id="KW-1185">Reference proteome</keyword>
<reference evidence="3 4" key="1">
    <citation type="submission" date="2020-08" db="EMBL/GenBank/DDBJ databases">
        <title>Genomic Encyclopedia of Type Strains, Phase IV (KMG-IV): sequencing the most valuable type-strain genomes for metagenomic binning, comparative biology and taxonomic classification.</title>
        <authorList>
            <person name="Goeker M."/>
        </authorList>
    </citation>
    <scope>NUCLEOTIDE SEQUENCE [LARGE SCALE GENOMIC DNA]</scope>
    <source>
        <strain evidence="3 4">DSM 26723</strain>
    </source>
</reference>
<dbReference type="PROSITE" id="PS50110">
    <property type="entry name" value="RESPONSE_REGULATORY"/>
    <property type="match status" value="1"/>
</dbReference>
<dbReference type="AlphaFoldDB" id="A0A841HMJ2"/>
<keyword evidence="1" id="KW-0597">Phosphoprotein</keyword>
<protein>
    <submittedName>
        <fullName evidence="3">CheY-like chemotaxis protein</fullName>
    </submittedName>
</protein>
<accession>A0A841HMJ2</accession>
<dbReference type="InterPro" id="IPR001789">
    <property type="entry name" value="Sig_transdc_resp-reg_receiver"/>
</dbReference>
<dbReference type="Proteomes" id="UP000588068">
    <property type="component" value="Unassembled WGS sequence"/>
</dbReference>
<evidence type="ECO:0000313" key="3">
    <source>
        <dbReference type="EMBL" id="MBB6093569.1"/>
    </source>
</evidence>
<dbReference type="Pfam" id="PF00072">
    <property type="entry name" value="Response_reg"/>
    <property type="match status" value="1"/>
</dbReference>
<evidence type="ECO:0000256" key="1">
    <source>
        <dbReference type="PROSITE-ProRule" id="PRU00169"/>
    </source>
</evidence>
<dbReference type="GO" id="GO:0000160">
    <property type="term" value="P:phosphorelay signal transduction system"/>
    <property type="evidence" value="ECO:0007669"/>
    <property type="project" value="InterPro"/>
</dbReference>
<dbReference type="SUPFAM" id="SSF52172">
    <property type="entry name" value="CheY-like"/>
    <property type="match status" value="1"/>
</dbReference>
<evidence type="ECO:0000313" key="4">
    <source>
        <dbReference type="Proteomes" id="UP000588068"/>
    </source>
</evidence>
<feature type="domain" description="Response regulatory" evidence="2">
    <location>
        <begin position="1"/>
        <end position="111"/>
    </location>
</feature>
<dbReference type="Gene3D" id="3.40.50.2300">
    <property type="match status" value="1"/>
</dbReference>
<feature type="modified residue" description="4-aspartylphosphate" evidence="1">
    <location>
        <position position="49"/>
    </location>
</feature>
<evidence type="ECO:0000259" key="2">
    <source>
        <dbReference type="PROSITE" id="PS50110"/>
    </source>
</evidence>
<dbReference type="RefSeq" id="WP_184332107.1">
    <property type="nucleotide sequence ID" value="NZ_JACHHZ010000003.1"/>
</dbReference>
<dbReference type="InterPro" id="IPR011006">
    <property type="entry name" value="CheY-like_superfamily"/>
</dbReference>
<comment type="caution">
    <text evidence="3">The sequence shown here is derived from an EMBL/GenBank/DDBJ whole genome shotgun (WGS) entry which is preliminary data.</text>
</comment>
<organism evidence="3 4">
    <name type="scientific">Povalibacter uvarum</name>
    <dbReference type="NCBI Taxonomy" id="732238"/>
    <lineage>
        <taxon>Bacteria</taxon>
        <taxon>Pseudomonadati</taxon>
        <taxon>Pseudomonadota</taxon>
        <taxon>Gammaproteobacteria</taxon>
        <taxon>Steroidobacterales</taxon>
        <taxon>Steroidobacteraceae</taxon>
        <taxon>Povalibacter</taxon>
    </lineage>
</organism>